<proteinExistence type="predicted"/>
<sequence>MINWDSLVFNIAAFACALVVLELGADKFIDHTAIVSSRLGVSQSLVALLTAGAEWEELAVVIASLSQHHSSLALGNVVGSTISNILGAFSLGLLFHNSNGNGLVFDGSSKIYSAILLAMTTIVTVALVDLRIAGKVFGGVLIGSFVLYIGSVLWGISRGRMTAPELSDSDDSSDDGESDSETDDDNEIMENNRNGVRRQDEEEARIENGASDSIPLRIITPRSSLSTPSHLASRPSSPSRKSRPSRGLVYHVFQLLLGFLAVGLSGYILSHSASTIAAELQISGFFFGIVILSLATTLPEKFVAMLSGFRGHGGILVANTVGSNMFLLTLCLGIILIDTGGTFDAGSVSVMELVIMWISTLALVGTVWFGGKWSRPIGAGMVGLYILFLVLEVTLHREEI</sequence>
<name>A0ACC3TDN8_9ASCO</name>
<keyword evidence="2" id="KW-1185">Reference proteome</keyword>
<comment type="caution">
    <text evidence="1">The sequence shown here is derived from an EMBL/GenBank/DDBJ whole genome shotgun (WGS) entry which is preliminary data.</text>
</comment>
<organism evidence="1 2">
    <name type="scientific">Lipomyces orientalis</name>
    <dbReference type="NCBI Taxonomy" id="1233043"/>
    <lineage>
        <taxon>Eukaryota</taxon>
        <taxon>Fungi</taxon>
        <taxon>Dikarya</taxon>
        <taxon>Ascomycota</taxon>
        <taxon>Saccharomycotina</taxon>
        <taxon>Lipomycetes</taxon>
        <taxon>Lipomycetales</taxon>
        <taxon>Lipomycetaceae</taxon>
        <taxon>Lipomyces</taxon>
    </lineage>
</organism>
<reference evidence="2" key="1">
    <citation type="journal article" date="2024" name="Front. Bioeng. Biotechnol.">
        <title>Genome-scale model development and genomic sequencing of the oleaginous clade Lipomyces.</title>
        <authorList>
            <person name="Czajka J.J."/>
            <person name="Han Y."/>
            <person name="Kim J."/>
            <person name="Mondo S.J."/>
            <person name="Hofstad B.A."/>
            <person name="Robles A."/>
            <person name="Haridas S."/>
            <person name="Riley R."/>
            <person name="LaButti K."/>
            <person name="Pangilinan J."/>
            <person name="Andreopoulos W."/>
            <person name="Lipzen A."/>
            <person name="Yan J."/>
            <person name="Wang M."/>
            <person name="Ng V."/>
            <person name="Grigoriev I.V."/>
            <person name="Spatafora J.W."/>
            <person name="Magnuson J.K."/>
            <person name="Baker S.E."/>
            <person name="Pomraning K.R."/>
        </authorList>
    </citation>
    <scope>NUCLEOTIDE SEQUENCE [LARGE SCALE GENOMIC DNA]</scope>
    <source>
        <strain evidence="2">CBS 10300</strain>
    </source>
</reference>
<protein>
    <submittedName>
        <fullName evidence="1">Uncharacterized protein</fullName>
    </submittedName>
</protein>
<gene>
    <name evidence="1" type="ORF">V1517DRAFT_376682</name>
</gene>
<dbReference type="Proteomes" id="UP001489719">
    <property type="component" value="Unassembled WGS sequence"/>
</dbReference>
<dbReference type="EMBL" id="MU970211">
    <property type="protein sequence ID" value="KAK9319224.1"/>
    <property type="molecule type" value="Genomic_DNA"/>
</dbReference>
<evidence type="ECO:0000313" key="1">
    <source>
        <dbReference type="EMBL" id="KAK9319224.1"/>
    </source>
</evidence>
<accession>A0ACC3TDN8</accession>
<evidence type="ECO:0000313" key="2">
    <source>
        <dbReference type="Proteomes" id="UP001489719"/>
    </source>
</evidence>